<feature type="compositionally biased region" description="Basic residues" evidence="1">
    <location>
        <begin position="372"/>
        <end position="381"/>
    </location>
</feature>
<organism evidence="2 3">
    <name type="scientific">Hyalella azteca</name>
    <name type="common">Amphipod</name>
    <dbReference type="NCBI Taxonomy" id="294128"/>
    <lineage>
        <taxon>Eukaryota</taxon>
        <taxon>Metazoa</taxon>
        <taxon>Ecdysozoa</taxon>
        <taxon>Arthropoda</taxon>
        <taxon>Crustacea</taxon>
        <taxon>Multicrustacea</taxon>
        <taxon>Malacostraca</taxon>
        <taxon>Eumalacostraca</taxon>
        <taxon>Peracarida</taxon>
        <taxon>Amphipoda</taxon>
        <taxon>Senticaudata</taxon>
        <taxon>Talitrida</taxon>
        <taxon>Talitroidea</taxon>
        <taxon>Hyalellidae</taxon>
        <taxon>Hyalella</taxon>
    </lineage>
</organism>
<feature type="compositionally biased region" description="Polar residues" evidence="1">
    <location>
        <begin position="556"/>
        <end position="590"/>
    </location>
</feature>
<dbReference type="Proteomes" id="UP000694843">
    <property type="component" value="Unplaced"/>
</dbReference>
<gene>
    <name evidence="3" type="primary">LOC108666266</name>
</gene>
<protein>
    <submittedName>
        <fullName evidence="3">Uncharacterized protein LOC108666266 isoform X1</fullName>
    </submittedName>
</protein>
<evidence type="ECO:0000256" key="1">
    <source>
        <dbReference type="SAM" id="MobiDB-lite"/>
    </source>
</evidence>
<feature type="compositionally biased region" description="Low complexity" evidence="1">
    <location>
        <begin position="741"/>
        <end position="751"/>
    </location>
</feature>
<feature type="compositionally biased region" description="Low complexity" evidence="1">
    <location>
        <begin position="15"/>
        <end position="29"/>
    </location>
</feature>
<feature type="compositionally biased region" description="Low complexity" evidence="1">
    <location>
        <begin position="527"/>
        <end position="549"/>
    </location>
</feature>
<name>A0A8B7N5P2_HYAAZ</name>
<accession>A0A8B7N5P2</accession>
<dbReference type="SUPFAM" id="SSF81995">
    <property type="entry name" value="beta-sandwich domain of Sec23/24"/>
    <property type="match status" value="1"/>
</dbReference>
<keyword evidence="2" id="KW-1185">Reference proteome</keyword>
<evidence type="ECO:0000313" key="3">
    <source>
        <dbReference type="RefSeq" id="XP_018008589.1"/>
    </source>
</evidence>
<dbReference type="AlphaFoldDB" id="A0A8B7N5P2"/>
<dbReference type="GeneID" id="108666266"/>
<reference evidence="3" key="1">
    <citation type="submission" date="2025-08" db="UniProtKB">
        <authorList>
            <consortium name="RefSeq"/>
        </authorList>
    </citation>
    <scope>IDENTIFICATION</scope>
    <source>
        <tissue evidence="3">Whole organism</tissue>
    </source>
</reference>
<feature type="compositionally biased region" description="Basic residues" evidence="1">
    <location>
        <begin position="345"/>
        <end position="358"/>
    </location>
</feature>
<proteinExistence type="predicted"/>
<evidence type="ECO:0000313" key="2">
    <source>
        <dbReference type="Proteomes" id="UP000694843"/>
    </source>
</evidence>
<dbReference type="OrthoDB" id="6354775at2759"/>
<dbReference type="KEGG" id="hazt:108666266"/>
<feature type="region of interest" description="Disordered" evidence="1">
    <location>
        <begin position="1"/>
        <end position="61"/>
    </location>
</feature>
<feature type="region of interest" description="Disordered" evidence="1">
    <location>
        <begin position="341"/>
        <end position="381"/>
    </location>
</feature>
<feature type="region of interest" description="Disordered" evidence="1">
    <location>
        <begin position="1035"/>
        <end position="1054"/>
    </location>
</feature>
<feature type="compositionally biased region" description="Low complexity" evidence="1">
    <location>
        <begin position="37"/>
        <end position="61"/>
    </location>
</feature>
<feature type="compositionally biased region" description="Polar residues" evidence="1">
    <location>
        <begin position="753"/>
        <end position="765"/>
    </location>
</feature>
<feature type="region of interest" description="Disordered" evidence="1">
    <location>
        <begin position="527"/>
        <end position="615"/>
    </location>
</feature>
<dbReference type="RefSeq" id="XP_018008589.1">
    <property type="nucleotide sequence ID" value="XM_018153100.2"/>
</dbReference>
<feature type="region of interest" description="Disordered" evidence="1">
    <location>
        <begin position="741"/>
        <end position="770"/>
    </location>
</feature>
<sequence>MGQRSWDAKHHHTESQQQQLHHQETQTQQHHNHQEHQQQTQQELQHQQAQQQHHIESQQQEQQLIYSEHFDFVPRPQSVNDLHSQNFPTCARRKIRFCPRKKTRDIEFHNLKLNESEKSTRRLRRLENFTLSKPGLDLTLRNKFSFVRINQPESFVFWRPRSSYSGSKHNPQKQSFHHKTSYFASRNLKPCNKRSSRSLPLLELAPLLEGSSAAKSTHQVEGNCCESHRCSSCSTYYLQDFEVFGNQFMNSIVCHNALSVFTNNQIVQESYLPRASWRENCFSRRRSLHKVVYAADCVNACRGPGMASRSLQSLPSTTTITTTIATTTITTCATTRGSACVATSSHHHHHHHHHRNQHHPQVQSQPQQPQPHRQHQYHHQAVRQQDRYVENYNQLHQPHHIQPSDRKFYSCQEVERLQELQQSNPIPDFNQQYPTRIARRDGEELHSISASSRRYPQDSEVQRPYIKPAANKTLDDLKPSQAHHISSSIPFQVRVASPDAASVMCYSPTSSSSPLLCPAHPNHLQHSGMAPSAPVMPSASPPSGASVRPRSCKNRGASSSDPRSSDTRNPNSSPQPTIKSKNPLNFLKSSPKNRKENSMRKISPQNIKNSNCSSGNCSSSSSTSIANNCCNSNLIKSFGSKIDSREKGSLYVVGVPDNSHCYSASLPLLPSAVQNKNSSILMSHSVTNSEGLTPPLPCPLGPSSVADVTLLSCHPSSLGQSTEISAPSIMSPQQETINYQQQHYQRPQYHQAEYQQDSSASQTPVSPYEYDQLTDDNRLHYPLTSSVPSSSLSRSPSSLQFQAFDDVSCGLPTGQEDMSRRSTNHADLDERIGTQVDLGERLHSPSELDCQLLHSPSDLENRIQSPETFSDRSNSPLCLTGGSLGPCAVPKCSAKSRSTRSASTVDSLFENRISRSLQSDRQRTEISGVSCGTIVRISSPRENRTSRPASLASDELFGVPSEAPPSYREVLLHPDHFRIPLPNESISSFSASDGECLSSPPASAPLVENETHGELVRLGRGGEEELRAKLLPVHDGDFPREEQRRIAQPTSSNSSIAPLYASCFEKEVI</sequence>
<feature type="compositionally biased region" description="Basic and acidic residues" evidence="1">
    <location>
        <begin position="1035"/>
        <end position="1045"/>
    </location>
</feature>
<feature type="compositionally biased region" description="Low complexity" evidence="1">
    <location>
        <begin position="359"/>
        <end position="371"/>
    </location>
</feature>